<dbReference type="AlphaFoldDB" id="A0A224XWT9"/>
<protein>
    <submittedName>
        <fullName evidence="1">Putative reverse transcriptase</fullName>
    </submittedName>
</protein>
<dbReference type="EMBL" id="GFTR01002078">
    <property type="protein sequence ID" value="JAW14348.1"/>
    <property type="molecule type" value="Transcribed_RNA"/>
</dbReference>
<keyword evidence="1" id="KW-0548">Nucleotidyltransferase</keyword>
<sequence length="123" mass="14543">MTCCPRFIFGIPRDARISHYYTELKWLYPRYRRQYFLATFLYQSIRTQPPSYISQLLSFRSAVHSRNTDPFPPPSTSLPTVNSAFSRSFQIHATNLWNSIRHSPNLYTFKCRYFSLVLSTQSS</sequence>
<keyword evidence="1" id="KW-0695">RNA-directed DNA polymerase</keyword>
<proteinExistence type="predicted"/>
<name>A0A224XWT9_9HEMI</name>
<organism evidence="1">
    <name type="scientific">Panstrongylus lignarius</name>
    <dbReference type="NCBI Taxonomy" id="156445"/>
    <lineage>
        <taxon>Eukaryota</taxon>
        <taxon>Metazoa</taxon>
        <taxon>Ecdysozoa</taxon>
        <taxon>Arthropoda</taxon>
        <taxon>Hexapoda</taxon>
        <taxon>Insecta</taxon>
        <taxon>Pterygota</taxon>
        <taxon>Neoptera</taxon>
        <taxon>Paraneoptera</taxon>
        <taxon>Hemiptera</taxon>
        <taxon>Heteroptera</taxon>
        <taxon>Panheteroptera</taxon>
        <taxon>Cimicomorpha</taxon>
        <taxon>Reduviidae</taxon>
        <taxon>Triatominae</taxon>
        <taxon>Panstrongylus</taxon>
    </lineage>
</organism>
<evidence type="ECO:0000313" key="1">
    <source>
        <dbReference type="EMBL" id="JAW14348.1"/>
    </source>
</evidence>
<accession>A0A224XWT9</accession>
<keyword evidence="1" id="KW-0808">Transferase</keyword>
<reference evidence="1" key="1">
    <citation type="journal article" date="2018" name="PLoS Negl. Trop. Dis.">
        <title>An insight into the salivary gland and fat body transcriptome of Panstrongylus lignarius (Hemiptera: Heteroptera), the main vector of Chagas disease in Peru.</title>
        <authorList>
            <person name="Nevoa J.C."/>
            <person name="Mendes M.T."/>
            <person name="da Silva M.V."/>
            <person name="Soares S.C."/>
            <person name="Oliveira C.J.F."/>
            <person name="Ribeiro J.M.C."/>
        </authorList>
    </citation>
    <scope>NUCLEOTIDE SEQUENCE</scope>
</reference>
<dbReference type="GO" id="GO:0003964">
    <property type="term" value="F:RNA-directed DNA polymerase activity"/>
    <property type="evidence" value="ECO:0007669"/>
    <property type="project" value="UniProtKB-KW"/>
</dbReference>